<organism evidence="2 3">
    <name type="scientific">Halobellus litoreus</name>
    <dbReference type="NCBI Taxonomy" id="755310"/>
    <lineage>
        <taxon>Archaea</taxon>
        <taxon>Methanobacteriati</taxon>
        <taxon>Methanobacteriota</taxon>
        <taxon>Stenosarchaea group</taxon>
        <taxon>Halobacteria</taxon>
        <taxon>Halobacteriales</taxon>
        <taxon>Haloferacaceae</taxon>
        <taxon>Halobellus</taxon>
    </lineage>
</organism>
<protein>
    <submittedName>
        <fullName evidence="2">Uncharacterized protein</fullName>
    </submittedName>
</protein>
<dbReference type="AlphaFoldDB" id="A0ABD6E469"/>
<evidence type="ECO:0000256" key="1">
    <source>
        <dbReference type="SAM" id="Phobius"/>
    </source>
</evidence>
<proteinExistence type="predicted"/>
<gene>
    <name evidence="2" type="ORF">ACFSAS_18270</name>
</gene>
<accession>A0ABD6E469</accession>
<dbReference type="InterPro" id="IPR055943">
    <property type="entry name" value="DUF7521"/>
</dbReference>
<evidence type="ECO:0000313" key="3">
    <source>
        <dbReference type="Proteomes" id="UP001597092"/>
    </source>
</evidence>
<reference evidence="2 3" key="1">
    <citation type="journal article" date="2019" name="Int. J. Syst. Evol. Microbiol.">
        <title>The Global Catalogue of Microorganisms (GCM) 10K type strain sequencing project: providing services to taxonomists for standard genome sequencing and annotation.</title>
        <authorList>
            <consortium name="The Broad Institute Genomics Platform"/>
            <consortium name="The Broad Institute Genome Sequencing Center for Infectious Disease"/>
            <person name="Wu L."/>
            <person name="Ma J."/>
        </authorList>
    </citation>
    <scope>NUCLEOTIDE SEQUENCE [LARGE SCALE GENOMIC DNA]</scope>
    <source>
        <strain evidence="2 3">CGMCC 1.10387</strain>
    </source>
</reference>
<dbReference type="RefSeq" id="WP_256309031.1">
    <property type="nucleotide sequence ID" value="NZ_JANHAW010000004.1"/>
</dbReference>
<dbReference type="EMBL" id="JBHUDP010000014">
    <property type="protein sequence ID" value="MFD1687534.1"/>
    <property type="molecule type" value="Genomic_DNA"/>
</dbReference>
<dbReference type="Proteomes" id="UP001597092">
    <property type="component" value="Unassembled WGS sequence"/>
</dbReference>
<feature type="transmembrane region" description="Helical" evidence="1">
    <location>
        <begin position="15"/>
        <end position="36"/>
    </location>
</feature>
<keyword evidence="1" id="KW-0472">Membrane</keyword>
<evidence type="ECO:0000313" key="2">
    <source>
        <dbReference type="EMBL" id="MFD1687534.1"/>
    </source>
</evidence>
<name>A0ABD6E469_9EURY</name>
<sequence>MNTDLLVQAEVTTEVLLQAYEMVGVVLGLFIAYLAFRGYQRNDSRPMLFIALGFSILLGLPAVVFLISLVLPSVSEPTVQILTQTLEIIGLILIIYALRMSP</sequence>
<feature type="transmembrane region" description="Helical" evidence="1">
    <location>
        <begin position="48"/>
        <end position="71"/>
    </location>
</feature>
<keyword evidence="1" id="KW-1133">Transmembrane helix</keyword>
<keyword evidence="3" id="KW-1185">Reference proteome</keyword>
<keyword evidence="1" id="KW-0812">Transmembrane</keyword>
<feature type="transmembrane region" description="Helical" evidence="1">
    <location>
        <begin position="77"/>
        <end position="98"/>
    </location>
</feature>
<dbReference type="Pfam" id="PF24365">
    <property type="entry name" value="DUF7521"/>
    <property type="match status" value="1"/>
</dbReference>
<comment type="caution">
    <text evidence="2">The sequence shown here is derived from an EMBL/GenBank/DDBJ whole genome shotgun (WGS) entry which is preliminary data.</text>
</comment>